<dbReference type="KEGG" id="pais:PFX98_04325"/>
<dbReference type="InterPro" id="IPR037171">
    <property type="entry name" value="NagB/RpiA_transferase-like"/>
</dbReference>
<gene>
    <name evidence="3" type="ORF">PFX98_04325</name>
</gene>
<dbReference type="PANTHER" id="PTHR13707">
    <property type="entry name" value="KETOACID-COENZYME A TRANSFERASE"/>
    <property type="match status" value="1"/>
</dbReference>
<comment type="similarity">
    <text evidence="1">Belongs to the 3-oxoacid CoA-transferase subunit B family.</text>
</comment>
<dbReference type="InterPro" id="IPR012791">
    <property type="entry name" value="3-oxoacid_CoA-transf_B"/>
</dbReference>
<evidence type="ECO:0000256" key="2">
    <source>
        <dbReference type="ARBA" id="ARBA00022679"/>
    </source>
</evidence>
<dbReference type="PROSITE" id="PS01274">
    <property type="entry name" value="COA_TRANSF_2"/>
    <property type="match status" value="1"/>
</dbReference>
<dbReference type="SMART" id="SM00882">
    <property type="entry name" value="CoA_trans"/>
    <property type="match status" value="1"/>
</dbReference>
<sequence>MSWQAWTRTQMAALVAQDIPEGAVVNLGIGLPTLVASQLPPGREIILHSENGVLGMGPPPSPEAADPDLINAGKQAVTLLPGGCFFHHADSFAMMRGGHLDICVLGAFQVSARGDLANWHTGATDAIPAVGGAMDLAIGAKQTFVMMEHLSKSGDSKIVAACSYPLTAAACVSRIYTDLAVLAVEAAGLRVLARCPGLEHRQLESLTGLPLRA</sequence>
<evidence type="ECO:0000256" key="1">
    <source>
        <dbReference type="ARBA" id="ARBA00007047"/>
    </source>
</evidence>
<evidence type="ECO:0000313" key="4">
    <source>
        <dbReference type="Proteomes" id="UP001177769"/>
    </source>
</evidence>
<dbReference type="Proteomes" id="UP001177769">
    <property type="component" value="Chromosome"/>
</dbReference>
<reference evidence="3" key="1">
    <citation type="submission" date="2023-01" db="EMBL/GenBank/DDBJ databases">
        <title>Whole genome sequence of Paucibacter sp. S2-9 isolated from pond sediment.</title>
        <authorList>
            <person name="Jung J.Y."/>
        </authorList>
    </citation>
    <scope>NUCLEOTIDE SEQUENCE</scope>
    <source>
        <strain evidence="3">S2-9</strain>
    </source>
</reference>
<accession>A0AA95NFX3</accession>
<dbReference type="GO" id="GO:0008410">
    <property type="term" value="F:CoA-transferase activity"/>
    <property type="evidence" value="ECO:0007669"/>
    <property type="project" value="InterPro"/>
</dbReference>
<dbReference type="InterPro" id="IPR004164">
    <property type="entry name" value="CoA_transf_AS"/>
</dbReference>
<dbReference type="EMBL" id="CP116346">
    <property type="protein sequence ID" value="WIT12838.1"/>
    <property type="molecule type" value="Genomic_DNA"/>
</dbReference>
<proteinExistence type="inferred from homology"/>
<dbReference type="RefSeq" id="WP_285233939.1">
    <property type="nucleotide sequence ID" value="NZ_CP116346.1"/>
</dbReference>
<keyword evidence="4" id="KW-1185">Reference proteome</keyword>
<evidence type="ECO:0000313" key="3">
    <source>
        <dbReference type="EMBL" id="WIT12838.1"/>
    </source>
</evidence>
<name>A0AA95NFX3_9BURK</name>
<dbReference type="Pfam" id="PF01144">
    <property type="entry name" value="CoA_trans"/>
    <property type="match status" value="1"/>
</dbReference>
<dbReference type="SUPFAM" id="SSF100950">
    <property type="entry name" value="NagB/RpiA/CoA transferase-like"/>
    <property type="match status" value="1"/>
</dbReference>
<dbReference type="AlphaFoldDB" id="A0AA95NFX3"/>
<dbReference type="InterPro" id="IPR004165">
    <property type="entry name" value="CoA_trans_fam_I"/>
</dbReference>
<protein>
    <submittedName>
        <fullName evidence="3">3-oxoacid CoA-transferase subunit B</fullName>
    </submittedName>
</protein>
<dbReference type="PANTHER" id="PTHR13707:SF57">
    <property type="entry name" value="SUCCINYL-COA:3-KETOACID COENZYME A TRANSFERASE SUBUNIT B-RELATED"/>
    <property type="match status" value="1"/>
</dbReference>
<dbReference type="Gene3D" id="3.40.1080.10">
    <property type="entry name" value="Glutaconate Coenzyme A-transferase"/>
    <property type="match status" value="1"/>
</dbReference>
<dbReference type="NCBIfam" id="TIGR02428">
    <property type="entry name" value="pcaJ_scoB_fam"/>
    <property type="match status" value="1"/>
</dbReference>
<keyword evidence="2" id="KW-0808">Transferase</keyword>
<organism evidence="3 4">
    <name type="scientific">Paucibacter sediminis</name>
    <dbReference type="NCBI Taxonomy" id="3019553"/>
    <lineage>
        <taxon>Bacteria</taxon>
        <taxon>Pseudomonadati</taxon>
        <taxon>Pseudomonadota</taxon>
        <taxon>Betaproteobacteria</taxon>
        <taxon>Burkholderiales</taxon>
        <taxon>Sphaerotilaceae</taxon>
        <taxon>Roseateles</taxon>
    </lineage>
</organism>